<keyword evidence="3" id="KW-0472">Membrane</keyword>
<accession>A0AAW2ZR28</accession>
<gene>
    <name evidence="4" type="ORF">AKO1_010049</name>
</gene>
<keyword evidence="5" id="KW-1185">Reference proteome</keyword>
<dbReference type="EMBL" id="JAOPGA020001884">
    <property type="protein sequence ID" value="KAL0491905.1"/>
    <property type="molecule type" value="Genomic_DNA"/>
</dbReference>
<keyword evidence="2 4" id="KW-0378">Hydrolase</keyword>
<dbReference type="AlphaFoldDB" id="A0AAW2ZR28"/>
<evidence type="ECO:0000313" key="5">
    <source>
        <dbReference type="Proteomes" id="UP001431209"/>
    </source>
</evidence>
<dbReference type="GO" id="GO:0005737">
    <property type="term" value="C:cytoplasm"/>
    <property type="evidence" value="ECO:0007669"/>
    <property type="project" value="TreeGrafter"/>
</dbReference>
<evidence type="ECO:0000256" key="3">
    <source>
        <dbReference type="SAM" id="Phobius"/>
    </source>
</evidence>
<keyword evidence="3" id="KW-0812">Transmembrane</keyword>
<dbReference type="Proteomes" id="UP001431209">
    <property type="component" value="Unassembled WGS sequence"/>
</dbReference>
<name>A0AAW2ZR28_9EUKA</name>
<dbReference type="Gene3D" id="3.30.540.30">
    <property type="match status" value="1"/>
</dbReference>
<dbReference type="GO" id="GO:0008239">
    <property type="term" value="F:dipeptidyl-peptidase activity"/>
    <property type="evidence" value="ECO:0007669"/>
    <property type="project" value="TreeGrafter"/>
</dbReference>
<proteinExistence type="predicted"/>
<evidence type="ECO:0000313" key="4">
    <source>
        <dbReference type="EMBL" id="KAL0491905.1"/>
    </source>
</evidence>
<keyword evidence="3" id="KW-1133">Transmembrane helix</keyword>
<evidence type="ECO:0000256" key="1">
    <source>
        <dbReference type="ARBA" id="ARBA00022723"/>
    </source>
</evidence>
<comment type="caution">
    <text evidence="4">The sequence shown here is derived from an EMBL/GenBank/DDBJ whole genome shotgun (WGS) entry which is preliminary data.</text>
</comment>
<protein>
    <submittedName>
        <fullName evidence="4">Nudix hydrolase</fullName>
    </submittedName>
</protein>
<dbReference type="PANTHER" id="PTHR23422">
    <property type="entry name" value="DIPEPTIDYL PEPTIDASE III-RELATED"/>
    <property type="match status" value="1"/>
</dbReference>
<dbReference type="GO" id="GO:0046872">
    <property type="term" value="F:metal ion binding"/>
    <property type="evidence" value="ECO:0007669"/>
    <property type="project" value="UniProtKB-KW"/>
</dbReference>
<feature type="transmembrane region" description="Helical" evidence="3">
    <location>
        <begin position="62"/>
        <end position="87"/>
    </location>
</feature>
<organism evidence="4 5">
    <name type="scientific">Acrasis kona</name>
    <dbReference type="NCBI Taxonomy" id="1008807"/>
    <lineage>
        <taxon>Eukaryota</taxon>
        <taxon>Discoba</taxon>
        <taxon>Heterolobosea</taxon>
        <taxon>Tetramitia</taxon>
        <taxon>Eutetramitia</taxon>
        <taxon>Acrasidae</taxon>
        <taxon>Acrasis</taxon>
    </lineage>
</organism>
<evidence type="ECO:0000256" key="2">
    <source>
        <dbReference type="ARBA" id="ARBA00022801"/>
    </source>
</evidence>
<reference evidence="4 5" key="1">
    <citation type="submission" date="2024-03" db="EMBL/GenBank/DDBJ databases">
        <title>The Acrasis kona genome and developmental transcriptomes reveal deep origins of eukaryotic multicellular pathways.</title>
        <authorList>
            <person name="Sheikh S."/>
            <person name="Fu C.-J."/>
            <person name="Brown M.W."/>
            <person name="Baldauf S.L."/>
        </authorList>
    </citation>
    <scope>NUCLEOTIDE SEQUENCE [LARGE SCALE GENOMIC DNA]</scope>
    <source>
        <strain evidence="4 5">ATCC MYA-3509</strain>
    </source>
</reference>
<dbReference type="PANTHER" id="PTHR23422:SF9">
    <property type="entry name" value="ZN-DEPENDENT HYDROLASE"/>
    <property type="match status" value="1"/>
</dbReference>
<dbReference type="InterPro" id="IPR039461">
    <property type="entry name" value="Peptidase_M49"/>
</dbReference>
<keyword evidence="1" id="KW-0479">Metal-binding</keyword>
<sequence length="662" mass="75032">MDHEGGDMSRSRSLKILEGGNDDDAIDIYEAAANKTARQDYEENVQSSSLLGSIPKWPIKSYIVSIIIGIFLIGVCLALVIPVLVLYTKNRKCDYVSSQLSKFAVVDVEYGAGVKNMSVQLRDMTEEVKKACDVIDTIYLKQVSNLNLALLENLRVTNRCAGKTLDYFLLNFGPWDRMNNNYVFVESDDNHIPDPKPAGSNLYPDDIDAQEFDTWENSLSPAAKKAATGPYFVVRRDRDSRKLLVNKYSDEYEEELKVAATHLNNAANLLTDVRTEIELRSFLTTRAVDLVDNEYSQSDAAYMTVDDVTSTMEIIIGPYDPREDSLLGYKLAFQSYIGVTDPEWSARAQKFTPFLQELQNNLPFDSDMSNQHNLTIGPVKIRVVDQIYSGGTSKLTITSRAFSFPADPVLFQTRGGKRVLLKNIQKAKYDTIMKKLSEEITYRFQLPYWSFDGYFFFIVQKEIMHGLGPQASFVNGEQVNFQTQFGALNLPLEEARADVASLWMTNYLIKNDRLNYNMNLTAEQLVLKVNQKMTDQEITRRSIYVSFLVGQFRKVRYGLDTYQSKGAVLVLSFLLEIGGVVIEHTSVGEEQVVRYSINFSRIDSAVETLMKTLMKIQHTGDVKAATTLFETYSFKKLDKNFIDTLASVANVPVDIKPRYPKY</sequence>